<dbReference type="PANTHER" id="PTHR11733:SF167">
    <property type="entry name" value="FI17812P1-RELATED"/>
    <property type="match status" value="1"/>
</dbReference>
<organism evidence="11 12">
    <name type="scientific">Ramazzottius varieornatus</name>
    <name type="common">Water bear</name>
    <name type="synonym">Tardigrade</name>
    <dbReference type="NCBI Taxonomy" id="947166"/>
    <lineage>
        <taxon>Eukaryota</taxon>
        <taxon>Metazoa</taxon>
        <taxon>Ecdysozoa</taxon>
        <taxon>Tardigrada</taxon>
        <taxon>Eutardigrada</taxon>
        <taxon>Parachela</taxon>
        <taxon>Hypsibioidea</taxon>
        <taxon>Ramazzottiidae</taxon>
        <taxon>Ramazzottius</taxon>
    </lineage>
</organism>
<sequence>MGSDHRKFWETRWFLSILLAVMIFLCFLTITFGALWASAGAPNLIQDVLRTPATPEQNSSGQPSSAICTTPACVAAAYRLNRAMNKKVGPCDDFYDYACGSFSQTEAIPEGKTSWDAFEILQRQVYGDLRAILTAPDIDGNLHSTPTDNITQNMQRYFHSCVDTSKIFQHMRRLEPLAELLDKEFQISLADWPLTEGKSAVADPQRLKQAIMAARKYGNSLGILNNYLGAGMSHAEHNAIVFNTGTFTLDSFILLDDNRPDIHNAYVDYMVDVAFWIQRLLGNEQSAALIENYRPVFQDILQFERALANVSRDAEYADKVLEISLVDFAKVFFSPFGGSKPTALHMQAEEWVQYFKTAWASSAQNITVTTNIVVNDPGYYVNLNLLLSGLKSSDTFLWNYVVWKVIEPLVRHLGDQGEATYQRFRKSVYVEAVNGNPSRSGMCIDTLIEHFPNAIEHLYIKNFSHRQVKRSVEIMAEYVMVAFREMVKESDWLSASDRIWFLGKADKMTKTIGYDEYLTSDSAQALNSEHEAFQPDRSNIYFNNYMKGRAFQTRVEGEMFGKRDGSSGRMSIPKAVSAFYAPRRNSVTIPAGFLQEPMFGADYPWYWNFAVTGSAIGHEITHAFDAEDVLLDGDGAPWDKSGMSNETLKLFEQRAGTIVNQYSNYSLAGEDYLSENIADNGGLKASYMAYQKFRDDAFMGKEETILPGFEHFTTDQMFFLSYAHLWCEATRPITSDESHAAYSHSPARFRVIGPLHNSAKFSEAYQCGPQTYMNATKKAAVW</sequence>
<keyword evidence="8" id="KW-0472">Membrane</keyword>
<evidence type="ECO:0000256" key="5">
    <source>
        <dbReference type="ARBA" id="ARBA00022801"/>
    </source>
</evidence>
<dbReference type="InterPro" id="IPR008753">
    <property type="entry name" value="Peptidase_M13_N"/>
</dbReference>
<evidence type="ECO:0000256" key="4">
    <source>
        <dbReference type="ARBA" id="ARBA00022723"/>
    </source>
</evidence>
<dbReference type="Pfam" id="PF01431">
    <property type="entry name" value="Peptidase_M13"/>
    <property type="match status" value="1"/>
</dbReference>
<dbReference type="Proteomes" id="UP000186922">
    <property type="component" value="Unassembled WGS sequence"/>
</dbReference>
<comment type="similarity">
    <text evidence="2">Belongs to the peptidase M13 family.</text>
</comment>
<dbReference type="AlphaFoldDB" id="A0A1D1W4T7"/>
<evidence type="ECO:0000256" key="1">
    <source>
        <dbReference type="ARBA" id="ARBA00001947"/>
    </source>
</evidence>
<dbReference type="InterPro" id="IPR000718">
    <property type="entry name" value="Peptidase_M13"/>
</dbReference>
<dbReference type="Pfam" id="PF05649">
    <property type="entry name" value="Peptidase_M13_N"/>
    <property type="match status" value="1"/>
</dbReference>
<keyword evidence="7" id="KW-0482">Metalloprotease</keyword>
<dbReference type="CDD" id="cd08662">
    <property type="entry name" value="M13"/>
    <property type="match status" value="1"/>
</dbReference>
<name>A0A1D1W4T7_RAMVA</name>
<dbReference type="GO" id="GO:0016485">
    <property type="term" value="P:protein processing"/>
    <property type="evidence" value="ECO:0007669"/>
    <property type="project" value="TreeGrafter"/>
</dbReference>
<gene>
    <name evidence="11" type="primary">RvY_17992-1</name>
    <name evidence="11" type="synonym">RvY_17992.1</name>
    <name evidence="11" type="ORF">RvY_17992</name>
</gene>
<reference evidence="11 12" key="1">
    <citation type="journal article" date="2016" name="Nat. Commun.">
        <title>Extremotolerant tardigrade genome and improved radiotolerance of human cultured cells by tardigrade-unique protein.</title>
        <authorList>
            <person name="Hashimoto T."/>
            <person name="Horikawa D.D."/>
            <person name="Saito Y."/>
            <person name="Kuwahara H."/>
            <person name="Kozuka-Hata H."/>
            <person name="Shin-I T."/>
            <person name="Minakuchi Y."/>
            <person name="Ohishi K."/>
            <person name="Motoyama A."/>
            <person name="Aizu T."/>
            <person name="Enomoto A."/>
            <person name="Kondo K."/>
            <person name="Tanaka S."/>
            <person name="Hara Y."/>
            <person name="Koshikawa S."/>
            <person name="Sagara H."/>
            <person name="Miura T."/>
            <person name="Yokobori S."/>
            <person name="Miyagawa K."/>
            <person name="Suzuki Y."/>
            <person name="Kubo T."/>
            <person name="Oyama M."/>
            <person name="Kohara Y."/>
            <person name="Fujiyama A."/>
            <person name="Arakawa K."/>
            <person name="Katayama T."/>
            <person name="Toyoda A."/>
            <person name="Kunieda T."/>
        </authorList>
    </citation>
    <scope>NUCLEOTIDE SEQUENCE [LARGE SCALE GENOMIC DNA]</scope>
    <source>
        <strain evidence="11 12">YOKOZUNA-1</strain>
    </source>
</reference>
<dbReference type="InterPro" id="IPR024079">
    <property type="entry name" value="MetalloPept_cat_dom_sf"/>
</dbReference>
<evidence type="ECO:0000256" key="8">
    <source>
        <dbReference type="SAM" id="Phobius"/>
    </source>
</evidence>
<evidence type="ECO:0000313" key="12">
    <source>
        <dbReference type="Proteomes" id="UP000186922"/>
    </source>
</evidence>
<dbReference type="GO" id="GO:0046872">
    <property type="term" value="F:metal ion binding"/>
    <property type="evidence" value="ECO:0007669"/>
    <property type="project" value="UniProtKB-KW"/>
</dbReference>
<dbReference type="SUPFAM" id="SSF55486">
    <property type="entry name" value="Metalloproteases ('zincins'), catalytic domain"/>
    <property type="match status" value="1"/>
</dbReference>
<accession>A0A1D1W4T7</accession>
<keyword evidence="3" id="KW-0645">Protease</keyword>
<dbReference type="InterPro" id="IPR042089">
    <property type="entry name" value="Peptidase_M13_dom_2"/>
</dbReference>
<evidence type="ECO:0000256" key="2">
    <source>
        <dbReference type="ARBA" id="ARBA00007357"/>
    </source>
</evidence>
<dbReference type="PANTHER" id="PTHR11733">
    <property type="entry name" value="ZINC METALLOPROTEASE FAMILY M13 NEPRILYSIN-RELATED"/>
    <property type="match status" value="1"/>
</dbReference>
<dbReference type="EMBL" id="BDGG01000017">
    <property type="protein sequence ID" value="GAV08276.1"/>
    <property type="molecule type" value="Genomic_DNA"/>
</dbReference>
<keyword evidence="8" id="KW-1133">Transmembrane helix</keyword>
<evidence type="ECO:0000256" key="3">
    <source>
        <dbReference type="ARBA" id="ARBA00022670"/>
    </source>
</evidence>
<dbReference type="InterPro" id="IPR018497">
    <property type="entry name" value="Peptidase_M13_C"/>
</dbReference>
<keyword evidence="12" id="KW-1185">Reference proteome</keyword>
<evidence type="ECO:0000256" key="7">
    <source>
        <dbReference type="ARBA" id="ARBA00023049"/>
    </source>
</evidence>
<dbReference type="PROSITE" id="PS51885">
    <property type="entry name" value="NEPRILYSIN"/>
    <property type="match status" value="1"/>
</dbReference>
<dbReference type="GO" id="GO:0005886">
    <property type="term" value="C:plasma membrane"/>
    <property type="evidence" value="ECO:0007669"/>
    <property type="project" value="TreeGrafter"/>
</dbReference>
<evidence type="ECO:0008006" key="13">
    <source>
        <dbReference type="Google" id="ProtNLM"/>
    </source>
</evidence>
<evidence type="ECO:0000313" key="11">
    <source>
        <dbReference type="EMBL" id="GAV08276.1"/>
    </source>
</evidence>
<evidence type="ECO:0000256" key="6">
    <source>
        <dbReference type="ARBA" id="ARBA00022833"/>
    </source>
</evidence>
<proteinExistence type="inferred from homology"/>
<protein>
    <recommendedName>
        <fullName evidence="13">Peptidase M13 N-terminal domain-containing protein</fullName>
    </recommendedName>
</protein>
<dbReference type="OrthoDB" id="6475849at2759"/>
<dbReference type="Gene3D" id="3.40.390.10">
    <property type="entry name" value="Collagenase (Catalytic Domain)"/>
    <property type="match status" value="1"/>
</dbReference>
<dbReference type="GO" id="GO:0004222">
    <property type="term" value="F:metalloendopeptidase activity"/>
    <property type="evidence" value="ECO:0007669"/>
    <property type="project" value="InterPro"/>
</dbReference>
<comment type="caution">
    <text evidence="11">The sequence shown here is derived from an EMBL/GenBank/DDBJ whole genome shotgun (WGS) entry which is preliminary data.</text>
</comment>
<keyword evidence="8" id="KW-0812">Transmembrane</keyword>
<dbReference type="Gene3D" id="1.10.1380.10">
    <property type="entry name" value="Neutral endopeptidase , domain2"/>
    <property type="match status" value="1"/>
</dbReference>
<feature type="domain" description="Peptidase M13 C-terminal" evidence="9">
    <location>
        <begin position="578"/>
        <end position="779"/>
    </location>
</feature>
<evidence type="ECO:0000259" key="10">
    <source>
        <dbReference type="Pfam" id="PF05649"/>
    </source>
</evidence>
<dbReference type="STRING" id="947166.A0A1D1W4T7"/>
<keyword evidence="5" id="KW-0378">Hydrolase</keyword>
<comment type="cofactor">
    <cofactor evidence="1">
        <name>Zn(2+)</name>
        <dbReference type="ChEBI" id="CHEBI:29105"/>
    </cofactor>
</comment>
<evidence type="ECO:0000259" key="9">
    <source>
        <dbReference type="Pfam" id="PF01431"/>
    </source>
</evidence>
<keyword evidence="4" id="KW-0479">Metal-binding</keyword>
<dbReference type="PRINTS" id="PR00786">
    <property type="entry name" value="NEPRILYSIN"/>
</dbReference>
<keyword evidence="6" id="KW-0862">Zinc</keyword>
<feature type="domain" description="Peptidase M13 N-terminal" evidence="10">
    <location>
        <begin position="90"/>
        <end position="514"/>
    </location>
</feature>
<feature type="transmembrane region" description="Helical" evidence="8">
    <location>
        <begin position="12"/>
        <end position="37"/>
    </location>
</feature>